<evidence type="ECO:0000313" key="4">
    <source>
        <dbReference type="EMBL" id="PNH19976.1"/>
    </source>
</evidence>
<evidence type="ECO:0000256" key="1">
    <source>
        <dbReference type="ARBA" id="ARBA00007665"/>
    </source>
</evidence>
<dbReference type="OMA" id="IVIVTRY"/>
<protein>
    <recommendedName>
        <fullName evidence="6">YigZ family protein</fullName>
    </recommendedName>
</protein>
<evidence type="ECO:0000313" key="5">
    <source>
        <dbReference type="Proteomes" id="UP000236394"/>
    </source>
</evidence>
<sequence length="215" mass="23865">MPKSEGDSTFITVAKTAQAEITIKKSLFIARVSSAASEEESRDFCRMVRRQESTARHNVSAFRVGVPGTSNFVERFSDDGEPRGTAGKPVFDCISGRNLTNTVVVVTRYFGGILLGTGGLVHAYSTVAATALDLAGQQVMTLKNMVEVELPYNLADVFRYYLRKQEINILEENYGTKINYLLALTSIEQVKLEEHLADISAGTVKARFLYNMYMR</sequence>
<reference evidence="5" key="1">
    <citation type="submission" date="2017-04" db="EMBL/GenBank/DDBJ databases">
        <authorList>
            <person name="Bumgarner R.E."/>
            <person name="Fredricks D.N."/>
            <person name="Srinivasan S."/>
        </authorList>
    </citation>
    <scope>NUCLEOTIDE SEQUENCE [LARGE SCALE GENOMIC DNA]</scope>
    <source>
        <strain evidence="5">KA00405</strain>
    </source>
</reference>
<gene>
    <name evidence="4" type="ORF">B7R76_03665</name>
</gene>
<name>A0A2J8B5F9_9FIRM</name>
<organism evidence="4 5">
    <name type="scientific">Mageeibacillus indolicus</name>
    <dbReference type="NCBI Taxonomy" id="884684"/>
    <lineage>
        <taxon>Bacteria</taxon>
        <taxon>Bacillati</taxon>
        <taxon>Bacillota</taxon>
        <taxon>Clostridia</taxon>
        <taxon>Eubacteriales</taxon>
        <taxon>Oscillospiraceae</taxon>
        <taxon>Mageeibacillus</taxon>
    </lineage>
</organism>
<accession>A0A2J8B5F9</accession>
<dbReference type="Proteomes" id="UP000236394">
    <property type="component" value="Unassembled WGS sequence"/>
</dbReference>
<evidence type="ECO:0008006" key="6">
    <source>
        <dbReference type="Google" id="ProtNLM"/>
    </source>
</evidence>
<dbReference type="SUPFAM" id="SSF54980">
    <property type="entry name" value="EF-G C-terminal domain-like"/>
    <property type="match status" value="1"/>
</dbReference>
<dbReference type="SUPFAM" id="SSF54211">
    <property type="entry name" value="Ribosomal protein S5 domain 2-like"/>
    <property type="match status" value="1"/>
</dbReference>
<dbReference type="GO" id="GO:0005737">
    <property type="term" value="C:cytoplasm"/>
    <property type="evidence" value="ECO:0007669"/>
    <property type="project" value="TreeGrafter"/>
</dbReference>
<dbReference type="EMBL" id="NBZD01000001">
    <property type="protein sequence ID" value="PNH19976.1"/>
    <property type="molecule type" value="Genomic_DNA"/>
</dbReference>
<dbReference type="Gene3D" id="3.30.70.240">
    <property type="match status" value="1"/>
</dbReference>
<dbReference type="InterPro" id="IPR035647">
    <property type="entry name" value="EFG_III/V"/>
</dbReference>
<evidence type="ECO:0000259" key="2">
    <source>
        <dbReference type="Pfam" id="PF01205"/>
    </source>
</evidence>
<proteinExistence type="inferred from homology"/>
<dbReference type="Pfam" id="PF01205">
    <property type="entry name" value="Impact_N"/>
    <property type="match status" value="1"/>
</dbReference>
<evidence type="ECO:0000259" key="3">
    <source>
        <dbReference type="Pfam" id="PF09186"/>
    </source>
</evidence>
<dbReference type="PANTHER" id="PTHR16301">
    <property type="entry name" value="IMPACT-RELATED"/>
    <property type="match status" value="1"/>
</dbReference>
<dbReference type="InterPro" id="IPR036956">
    <property type="entry name" value="Impact_N_sf"/>
</dbReference>
<comment type="similarity">
    <text evidence="1">Belongs to the IMPACT family.</text>
</comment>
<dbReference type="InterPro" id="IPR020568">
    <property type="entry name" value="Ribosomal_Su5_D2-typ_SF"/>
</dbReference>
<dbReference type="InterPro" id="IPR001498">
    <property type="entry name" value="Impact_N"/>
</dbReference>
<feature type="domain" description="Impact N-terminal" evidence="2">
    <location>
        <begin position="24"/>
        <end position="132"/>
    </location>
</feature>
<dbReference type="Pfam" id="PF09186">
    <property type="entry name" value="DUF1949"/>
    <property type="match status" value="1"/>
</dbReference>
<dbReference type="AlphaFoldDB" id="A0A2J8B5F9"/>
<dbReference type="Gene3D" id="3.30.230.30">
    <property type="entry name" value="Impact, N-terminal domain"/>
    <property type="match status" value="1"/>
</dbReference>
<feature type="domain" description="UPF0029" evidence="3">
    <location>
        <begin position="148"/>
        <end position="202"/>
    </location>
</feature>
<dbReference type="InterPro" id="IPR023582">
    <property type="entry name" value="Impact"/>
</dbReference>
<dbReference type="InterPro" id="IPR015269">
    <property type="entry name" value="UPF0029_Impact_C"/>
</dbReference>
<dbReference type="PANTHER" id="PTHR16301:SF20">
    <property type="entry name" value="IMPACT FAMILY MEMBER YIGZ"/>
    <property type="match status" value="1"/>
</dbReference>
<comment type="caution">
    <text evidence="4">The sequence shown here is derived from an EMBL/GenBank/DDBJ whole genome shotgun (WGS) entry which is preliminary data.</text>
</comment>
<dbReference type="RefSeq" id="WP_012993099.1">
    <property type="nucleotide sequence ID" value="NZ_NBZD01000001.1"/>
</dbReference>
<dbReference type="GO" id="GO:0006446">
    <property type="term" value="P:regulation of translational initiation"/>
    <property type="evidence" value="ECO:0007669"/>
    <property type="project" value="TreeGrafter"/>
</dbReference>